<feature type="active site" description="Proton acceptor" evidence="3">
    <location>
        <position position="160"/>
    </location>
</feature>
<name>B3S9Q3_TRIAD</name>
<comment type="similarity">
    <text evidence="1">Belongs to the spermidine/spermine synthase family.</text>
</comment>
<dbReference type="InParanoid" id="B3S9Q3"/>
<feature type="domain" description="PABS" evidence="4">
    <location>
        <begin position="10"/>
        <end position="245"/>
    </location>
</feature>
<dbReference type="Proteomes" id="UP000009022">
    <property type="component" value="Unassembled WGS sequence"/>
</dbReference>
<dbReference type="InterPro" id="IPR030374">
    <property type="entry name" value="PABS"/>
</dbReference>
<evidence type="ECO:0000256" key="2">
    <source>
        <dbReference type="ARBA" id="ARBA00022679"/>
    </source>
</evidence>
<keyword evidence="3" id="KW-0620">Polyamine biosynthesis</keyword>
<feature type="non-terminal residue" evidence="5">
    <location>
        <position position="1"/>
    </location>
</feature>
<dbReference type="InterPro" id="IPR037163">
    <property type="entry name" value="Spermidine_synt_N_sf"/>
</dbReference>
<dbReference type="RefSeq" id="XP_002117001.1">
    <property type="nucleotide sequence ID" value="XM_002116965.1"/>
</dbReference>
<evidence type="ECO:0000256" key="3">
    <source>
        <dbReference type="PROSITE-ProRule" id="PRU00354"/>
    </source>
</evidence>
<dbReference type="KEGG" id="tad:TRIADDRAFT_31833"/>
<dbReference type="InterPro" id="IPR029063">
    <property type="entry name" value="SAM-dependent_MTases_sf"/>
</dbReference>
<dbReference type="STRING" id="10228.B3S9Q3"/>
<dbReference type="PANTHER" id="PTHR46315:SF1">
    <property type="entry name" value="SPERMINE SYNTHASE"/>
    <property type="match status" value="1"/>
</dbReference>
<dbReference type="OrthoDB" id="5953636at2759"/>
<dbReference type="GeneID" id="6758155"/>
<dbReference type="Pfam" id="PF17284">
    <property type="entry name" value="Spermine_synt_N"/>
    <property type="match status" value="1"/>
</dbReference>
<evidence type="ECO:0000313" key="5">
    <source>
        <dbReference type="EMBL" id="EDV20575.1"/>
    </source>
</evidence>
<dbReference type="GO" id="GO:0016768">
    <property type="term" value="F:spermine synthase activity"/>
    <property type="evidence" value="ECO:0000318"/>
    <property type="project" value="GO_Central"/>
</dbReference>
<accession>B3S9Q3</accession>
<proteinExistence type="inferred from homology"/>
<dbReference type="PANTHER" id="PTHR46315">
    <property type="entry name" value="SPERMINE SYNTHASE"/>
    <property type="match status" value="1"/>
</dbReference>
<dbReference type="SUPFAM" id="SSF53335">
    <property type="entry name" value="S-adenosyl-L-methionine-dependent methyltransferases"/>
    <property type="match status" value="1"/>
</dbReference>
<evidence type="ECO:0000313" key="6">
    <source>
        <dbReference type="Proteomes" id="UP000009022"/>
    </source>
</evidence>
<dbReference type="PROSITE" id="PS01330">
    <property type="entry name" value="PABS_1"/>
    <property type="match status" value="1"/>
</dbReference>
<dbReference type="AlphaFoldDB" id="B3S9Q3"/>
<reference evidence="5 6" key="1">
    <citation type="journal article" date="2008" name="Nature">
        <title>The Trichoplax genome and the nature of placozoans.</title>
        <authorList>
            <person name="Srivastava M."/>
            <person name="Begovic E."/>
            <person name="Chapman J."/>
            <person name="Putnam N.H."/>
            <person name="Hellsten U."/>
            <person name="Kawashima T."/>
            <person name="Kuo A."/>
            <person name="Mitros T."/>
            <person name="Salamov A."/>
            <person name="Carpenter M.L."/>
            <person name="Signorovitch A.Y."/>
            <person name="Moreno M.A."/>
            <person name="Kamm K."/>
            <person name="Grimwood J."/>
            <person name="Schmutz J."/>
            <person name="Shapiro H."/>
            <person name="Grigoriev I.V."/>
            <person name="Buss L.W."/>
            <person name="Schierwater B."/>
            <person name="Dellaporta S.L."/>
            <person name="Rokhsar D.S."/>
        </authorList>
    </citation>
    <scope>NUCLEOTIDE SEQUENCE [LARGE SCALE GENOMIC DNA]</scope>
    <source>
        <strain evidence="5 6">Grell-BS-1999</strain>
    </source>
</reference>
<dbReference type="OMA" id="ICGKEDY"/>
<dbReference type="PROSITE" id="PS51006">
    <property type="entry name" value="PABS_2"/>
    <property type="match status" value="1"/>
</dbReference>
<dbReference type="InterPro" id="IPR030373">
    <property type="entry name" value="PABS_CS"/>
</dbReference>
<dbReference type="eggNOG" id="KOG1562">
    <property type="taxonomic scope" value="Eukaryota"/>
</dbReference>
<dbReference type="PhylomeDB" id="B3S9Q3"/>
<dbReference type="GO" id="GO:0006597">
    <property type="term" value="P:spermine biosynthetic process"/>
    <property type="evidence" value="ECO:0000318"/>
    <property type="project" value="GO_Central"/>
</dbReference>
<gene>
    <name evidence="5" type="ORF">TRIADDRAFT_31833</name>
</gene>
<keyword evidence="2 3" id="KW-0808">Transferase</keyword>
<dbReference type="Gene3D" id="3.40.50.150">
    <property type="entry name" value="Vaccinia Virus protein VP39"/>
    <property type="match status" value="1"/>
</dbReference>
<dbReference type="InterPro" id="IPR015576">
    <property type="entry name" value="Spermine_synthase_animal"/>
</dbReference>
<dbReference type="Gene3D" id="2.30.140.10">
    <property type="entry name" value="Spermidine synthase, tetramerisation domain"/>
    <property type="match status" value="1"/>
</dbReference>
<dbReference type="Pfam" id="PF01564">
    <property type="entry name" value="Spermine_synth"/>
    <property type="match status" value="1"/>
</dbReference>
<dbReference type="InterPro" id="IPR035246">
    <property type="entry name" value="Spermidine_synt_N"/>
</dbReference>
<dbReference type="CTD" id="6758155"/>
<evidence type="ECO:0000259" key="4">
    <source>
        <dbReference type="PROSITE" id="PS51006"/>
    </source>
</evidence>
<dbReference type="HOGENOM" id="CLU_048650_2_0_1"/>
<sequence length="246" mass="27920">PAIQRCRDLDIYVPTCDNRLVEYDFDKVVVNVDTQFQNVKICHSPQYGNMLLLDDDPNLAESDIAYTKAITGNDTQDYTDKTVLILGGGDGGILNELLKQSPKYVTMVVIDAAIKHLRGICENAMDSLEGPNYKVIVEDCVPILKKYASEGKVFDYVINDLTAIPVSTTPQGSQWDFLRLILQLSMDVLSETGRYFTQGNGANNVHALKLYEEQLQKLSRKVDFRKETVCVPSYLEFWIFYEIWKV</sequence>
<dbReference type="FunFam" id="3.40.50.150:FF:000197">
    <property type="entry name" value="spermine synthase isoform X2"/>
    <property type="match status" value="1"/>
</dbReference>
<dbReference type="EMBL" id="DS985259">
    <property type="protein sequence ID" value="EDV20575.1"/>
    <property type="molecule type" value="Genomic_DNA"/>
</dbReference>
<evidence type="ECO:0000256" key="1">
    <source>
        <dbReference type="ARBA" id="ARBA00007867"/>
    </source>
</evidence>
<protein>
    <recommendedName>
        <fullName evidence="4">PABS domain-containing protein</fullName>
    </recommendedName>
</protein>
<organism evidence="5 6">
    <name type="scientific">Trichoplax adhaerens</name>
    <name type="common">Trichoplax reptans</name>
    <dbReference type="NCBI Taxonomy" id="10228"/>
    <lineage>
        <taxon>Eukaryota</taxon>
        <taxon>Metazoa</taxon>
        <taxon>Placozoa</taxon>
        <taxon>Uniplacotomia</taxon>
        <taxon>Trichoplacea</taxon>
        <taxon>Trichoplacidae</taxon>
        <taxon>Trichoplax</taxon>
    </lineage>
</organism>
<keyword evidence="6" id="KW-1185">Reference proteome</keyword>